<protein>
    <submittedName>
        <fullName evidence="2">N-acetylneuraminate synthase</fullName>
        <ecNumber evidence="2">2.5.1.56</ecNumber>
    </submittedName>
</protein>
<dbReference type="PANTHER" id="PTHR42966">
    <property type="entry name" value="N-ACETYLNEURAMINATE SYNTHASE"/>
    <property type="match status" value="1"/>
</dbReference>
<dbReference type="Gene3D" id="3.20.20.70">
    <property type="entry name" value="Aldolase class I"/>
    <property type="match status" value="1"/>
</dbReference>
<dbReference type="InterPro" id="IPR013974">
    <property type="entry name" value="SAF"/>
</dbReference>
<proteinExistence type="predicted"/>
<keyword evidence="2" id="KW-0808">Transferase</keyword>
<dbReference type="SUPFAM" id="SSF51269">
    <property type="entry name" value="AFP III-like domain"/>
    <property type="match status" value="1"/>
</dbReference>
<dbReference type="Gene3D" id="3.90.1210.10">
    <property type="entry name" value="Antifreeze-like/N-acetylneuraminic acid synthase C-terminal domain"/>
    <property type="match status" value="1"/>
</dbReference>
<gene>
    <name evidence="2" type="primary">neuB</name>
    <name evidence="2" type="ORF">FZ040_00255</name>
</gene>
<dbReference type="OrthoDB" id="9814210at2"/>
<reference evidence="2 3" key="1">
    <citation type="submission" date="2019-08" db="EMBL/GenBank/DDBJ databases">
        <title>Selenomonas sp. mPRGC5 and Selenomonas sp. mPRGC8 isolated from ruminal fluid of dairy goat (Capra hircus).</title>
        <authorList>
            <person name="Poothong S."/>
            <person name="Nuengjamnong C."/>
            <person name="Tanasupawat S."/>
        </authorList>
    </citation>
    <scope>NUCLEOTIDE SEQUENCE [LARGE SCALE GENOMIC DNA]</scope>
    <source>
        <strain evidence="3">mPRGC5</strain>
    </source>
</reference>
<dbReference type="InterPro" id="IPR006190">
    <property type="entry name" value="SAF_AFP_Neu5Ac"/>
</dbReference>
<dbReference type="GO" id="GO:0050462">
    <property type="term" value="F:N-acetylneuraminate synthase activity"/>
    <property type="evidence" value="ECO:0007669"/>
    <property type="project" value="UniProtKB-EC"/>
</dbReference>
<dbReference type="Pfam" id="PF03102">
    <property type="entry name" value="NeuB"/>
    <property type="match status" value="1"/>
</dbReference>
<dbReference type="EMBL" id="VTOY01000001">
    <property type="protein sequence ID" value="TYZ24516.1"/>
    <property type="molecule type" value="Genomic_DNA"/>
</dbReference>
<dbReference type="CDD" id="cd11615">
    <property type="entry name" value="SAF_NeuB_like"/>
    <property type="match status" value="1"/>
</dbReference>
<dbReference type="NCBIfam" id="TIGR03569">
    <property type="entry name" value="NeuB_NnaB"/>
    <property type="match status" value="1"/>
</dbReference>
<evidence type="ECO:0000259" key="1">
    <source>
        <dbReference type="PROSITE" id="PS50844"/>
    </source>
</evidence>
<dbReference type="AlphaFoldDB" id="A0A5D6W9E9"/>
<dbReference type="GO" id="GO:0047444">
    <property type="term" value="F:N-acylneuraminate-9-phosphate synthase activity"/>
    <property type="evidence" value="ECO:0007669"/>
    <property type="project" value="TreeGrafter"/>
</dbReference>
<feature type="domain" description="AFP-like" evidence="1">
    <location>
        <begin position="289"/>
        <end position="340"/>
    </location>
</feature>
<dbReference type="SUPFAM" id="SSF51569">
    <property type="entry name" value="Aldolase"/>
    <property type="match status" value="1"/>
</dbReference>
<dbReference type="InterPro" id="IPR013785">
    <property type="entry name" value="Aldolase_TIM"/>
</dbReference>
<dbReference type="InterPro" id="IPR013132">
    <property type="entry name" value="PseI/NeuA/B-like_N"/>
</dbReference>
<dbReference type="InterPro" id="IPR020007">
    <property type="entry name" value="NeuB/NeuA"/>
</dbReference>
<evidence type="ECO:0000313" key="2">
    <source>
        <dbReference type="EMBL" id="TYZ24516.1"/>
    </source>
</evidence>
<dbReference type="Pfam" id="PF08666">
    <property type="entry name" value="SAF"/>
    <property type="match status" value="1"/>
</dbReference>
<sequence>MELARRLVRAGAEAGVDAVKFQTFRPEKLVTQSAEKAAYQKVTTGKQESQLEMLQKLTLLDKDYVELQQLCQDCGVDFISTSFDSESLHFLTNGLDMPFIKVTSREITNAPFLLEIAQTQKPIVLSTGMATLGEIEQALAVLAYGYLHEDFPADFQVVQQAYVSVDGQDILREKVQLLHCTTQYPAPPSQANLKAMETMAQAFGLSVGYSDHTEGITIPVAAVARVAVIIEKHFTLDKDMPGPDHKASLEPNELKAMVQAIRTVEQSIGTGIKIPAADEVPNIPIVRKSLVAAKNIEAGEIFTLDNLTVKRAGRGISPMDIWYILGESARHAYKEDEKIK</sequence>
<dbReference type="GO" id="GO:0016051">
    <property type="term" value="P:carbohydrate biosynthetic process"/>
    <property type="evidence" value="ECO:0007669"/>
    <property type="project" value="InterPro"/>
</dbReference>
<dbReference type="EC" id="2.5.1.56" evidence="2"/>
<comment type="caution">
    <text evidence="2">The sequence shown here is derived from an EMBL/GenBank/DDBJ whole genome shotgun (WGS) entry which is preliminary data.</text>
</comment>
<dbReference type="PROSITE" id="PS50844">
    <property type="entry name" value="AFP_LIKE"/>
    <property type="match status" value="1"/>
</dbReference>
<dbReference type="InterPro" id="IPR036732">
    <property type="entry name" value="AFP_Neu5c_C_sf"/>
</dbReference>
<evidence type="ECO:0000313" key="3">
    <source>
        <dbReference type="Proteomes" id="UP000323646"/>
    </source>
</evidence>
<organism evidence="2 3">
    <name type="scientific">Selenomonas ruminis</name>
    <dbReference type="NCBI Taxonomy" id="2593411"/>
    <lineage>
        <taxon>Bacteria</taxon>
        <taxon>Bacillati</taxon>
        <taxon>Bacillota</taxon>
        <taxon>Negativicutes</taxon>
        <taxon>Selenomonadales</taxon>
        <taxon>Selenomonadaceae</taxon>
        <taxon>Selenomonas</taxon>
    </lineage>
</organism>
<dbReference type="Proteomes" id="UP000323646">
    <property type="component" value="Unassembled WGS sequence"/>
</dbReference>
<name>A0A5D6W9E9_9FIRM</name>
<dbReference type="InterPro" id="IPR057736">
    <property type="entry name" value="SAF_PseI/NeuA/NeuB"/>
</dbReference>
<dbReference type="PANTHER" id="PTHR42966:SF1">
    <property type="entry name" value="SIALIC ACID SYNTHASE"/>
    <property type="match status" value="1"/>
</dbReference>
<keyword evidence="3" id="KW-1185">Reference proteome</keyword>
<dbReference type="InterPro" id="IPR051690">
    <property type="entry name" value="PseI-like"/>
</dbReference>
<accession>A0A5D6W9E9</accession>